<dbReference type="CDD" id="cd01741">
    <property type="entry name" value="GATase1_1"/>
    <property type="match status" value="1"/>
</dbReference>
<dbReference type="GO" id="GO:0005829">
    <property type="term" value="C:cytosol"/>
    <property type="evidence" value="ECO:0007669"/>
    <property type="project" value="TreeGrafter"/>
</dbReference>
<dbReference type="InterPro" id="IPR017926">
    <property type="entry name" value="GATASE"/>
</dbReference>
<dbReference type="PANTHER" id="PTHR42695:SF5">
    <property type="entry name" value="GLUTAMINE AMIDOTRANSFERASE YLR126C-RELATED"/>
    <property type="match status" value="1"/>
</dbReference>
<keyword evidence="2" id="KW-0315">Glutamine amidotransferase</keyword>
<dbReference type="InterPro" id="IPR029062">
    <property type="entry name" value="Class_I_gatase-like"/>
</dbReference>
<protein>
    <submittedName>
        <fullName evidence="2">Class I glutamine amidotransferase-like protein</fullName>
    </submittedName>
</protein>
<dbReference type="AlphaFoldDB" id="A0A6G1H8A9"/>
<dbReference type="InterPro" id="IPR044992">
    <property type="entry name" value="ChyE-like"/>
</dbReference>
<gene>
    <name evidence="2" type="ORF">K402DRAFT_372835</name>
</gene>
<dbReference type="PROSITE" id="PS51273">
    <property type="entry name" value="GATASE_TYPE_1"/>
    <property type="match status" value="1"/>
</dbReference>
<dbReference type="Gene3D" id="3.40.50.880">
    <property type="match status" value="1"/>
</dbReference>
<keyword evidence="2" id="KW-0808">Transferase</keyword>
<reference evidence="2" key="1">
    <citation type="journal article" date="2020" name="Stud. Mycol.">
        <title>101 Dothideomycetes genomes: a test case for predicting lifestyles and emergence of pathogens.</title>
        <authorList>
            <person name="Haridas S."/>
            <person name="Albert R."/>
            <person name="Binder M."/>
            <person name="Bloem J."/>
            <person name="Labutti K."/>
            <person name="Salamov A."/>
            <person name="Andreopoulos B."/>
            <person name="Baker S."/>
            <person name="Barry K."/>
            <person name="Bills G."/>
            <person name="Bluhm B."/>
            <person name="Cannon C."/>
            <person name="Castanera R."/>
            <person name="Culley D."/>
            <person name="Daum C."/>
            <person name="Ezra D."/>
            <person name="Gonzalez J."/>
            <person name="Henrissat B."/>
            <person name="Kuo A."/>
            <person name="Liang C."/>
            <person name="Lipzen A."/>
            <person name="Lutzoni F."/>
            <person name="Magnuson J."/>
            <person name="Mondo S."/>
            <person name="Nolan M."/>
            <person name="Ohm R."/>
            <person name="Pangilinan J."/>
            <person name="Park H.-J."/>
            <person name="Ramirez L."/>
            <person name="Alfaro M."/>
            <person name="Sun H."/>
            <person name="Tritt A."/>
            <person name="Yoshinaga Y."/>
            <person name="Zwiers L.-H."/>
            <person name="Turgeon B."/>
            <person name="Goodwin S."/>
            <person name="Spatafora J."/>
            <person name="Crous P."/>
            <person name="Grigoriev I."/>
        </authorList>
    </citation>
    <scope>NUCLEOTIDE SEQUENCE</scope>
    <source>
        <strain evidence="2">CBS 113979</strain>
    </source>
</reference>
<dbReference type="PANTHER" id="PTHR42695">
    <property type="entry name" value="GLUTAMINE AMIDOTRANSFERASE YLR126C-RELATED"/>
    <property type="match status" value="1"/>
</dbReference>
<dbReference type="Pfam" id="PF00117">
    <property type="entry name" value="GATase"/>
    <property type="match status" value="1"/>
</dbReference>
<accession>A0A6G1H8A9</accession>
<dbReference type="OrthoDB" id="92161at2759"/>
<organism evidence="2 3">
    <name type="scientific">Aulographum hederae CBS 113979</name>
    <dbReference type="NCBI Taxonomy" id="1176131"/>
    <lineage>
        <taxon>Eukaryota</taxon>
        <taxon>Fungi</taxon>
        <taxon>Dikarya</taxon>
        <taxon>Ascomycota</taxon>
        <taxon>Pezizomycotina</taxon>
        <taxon>Dothideomycetes</taxon>
        <taxon>Pleosporomycetidae</taxon>
        <taxon>Aulographales</taxon>
        <taxon>Aulographaceae</taxon>
    </lineage>
</organism>
<proteinExistence type="predicted"/>
<dbReference type="GO" id="GO:0016740">
    <property type="term" value="F:transferase activity"/>
    <property type="evidence" value="ECO:0007669"/>
    <property type="project" value="UniProtKB-KW"/>
</dbReference>
<dbReference type="GO" id="GO:0005634">
    <property type="term" value="C:nucleus"/>
    <property type="evidence" value="ECO:0007669"/>
    <property type="project" value="TreeGrafter"/>
</dbReference>
<evidence type="ECO:0000313" key="3">
    <source>
        <dbReference type="Proteomes" id="UP000800041"/>
    </source>
</evidence>
<dbReference type="EMBL" id="ML977146">
    <property type="protein sequence ID" value="KAF1989198.1"/>
    <property type="molecule type" value="Genomic_DNA"/>
</dbReference>
<evidence type="ECO:0000313" key="2">
    <source>
        <dbReference type="EMBL" id="KAF1989198.1"/>
    </source>
</evidence>
<dbReference type="SUPFAM" id="SSF52317">
    <property type="entry name" value="Class I glutamine amidotransferase-like"/>
    <property type="match status" value="1"/>
</dbReference>
<evidence type="ECO:0000259" key="1">
    <source>
        <dbReference type="Pfam" id="PF00117"/>
    </source>
</evidence>
<dbReference type="Proteomes" id="UP000800041">
    <property type="component" value="Unassembled WGS sequence"/>
</dbReference>
<keyword evidence="3" id="KW-1185">Reference proteome</keyword>
<feature type="domain" description="Glutamine amidotransferase" evidence="1">
    <location>
        <begin position="52"/>
        <end position="204"/>
    </location>
</feature>
<sequence>MKPPLRIAVLECDTPLDRTQQKYGSYGGVFEALLEAGADSLARDDLDSKTGLDITKWDVVNMELYPELDDVDAILLSGSRHNSFDNIPWILKLVDYVKRVLDQDRIRLIGVCFGHQIIGRALGVKVDRSQVGWEISVSNVQLSEKGKELFGKDELSIFQMHTDIVYDWPPGVEKLGSSDRCEVQGMYQKGSLITVQGHPEFTQQIVTELLESRHASGVFDDALFKSGMERVGNKHDGVAVGAAFLKFVLEE</sequence>
<name>A0A6G1H8A9_9PEZI</name>